<comment type="caution">
    <text evidence="2">The sequence shown here is derived from an EMBL/GenBank/DDBJ whole genome shotgun (WGS) entry which is preliminary data.</text>
</comment>
<evidence type="ECO:0000313" key="2">
    <source>
        <dbReference type="EMBL" id="KRN32782.1"/>
    </source>
</evidence>
<dbReference type="EMBL" id="JQAZ01000002">
    <property type="protein sequence ID" value="KRN32782.1"/>
    <property type="molecule type" value="Genomic_DNA"/>
</dbReference>
<dbReference type="RefSeq" id="WP_057769030.1">
    <property type="nucleotide sequence ID" value="NZ_JQAT01000002.1"/>
</dbReference>
<dbReference type="PATRIC" id="fig|81857.3.peg.1018"/>
<dbReference type="AlphaFoldDB" id="A0A0R2FXU9"/>
<accession>A0A0R2FXU9</accession>
<keyword evidence="3" id="KW-1185">Reference proteome</keyword>
<dbReference type="Proteomes" id="UP000051751">
    <property type="component" value="Unassembled WGS sequence"/>
</dbReference>
<sequence>MPKKEKRMMAIKAGTTSGTREPWVDARPNILNYNDYMGIVANTIRAMKNDLDYFDREEFINDMGRIMGIGIDEDLERPINPDLMLTPKLRVRDFAADKQTTVEIEFESILEVESSGLDLFVRTNQGQFNFIVYDLVKDWLKEVPKDLVNAFLKDQKIQYGLYNFQDTVKAVGDITSYAQQHGIFVPVADPSDRFVHFNERHDLFAQSQDDRPNNVIDFNDRFKKR</sequence>
<evidence type="ECO:0000313" key="1">
    <source>
        <dbReference type="EMBL" id="KRN28808.1"/>
    </source>
</evidence>
<organism evidence="2 3">
    <name type="scientific">Lactobacillus selangorensis</name>
    <dbReference type="NCBI Taxonomy" id="81857"/>
    <lineage>
        <taxon>Bacteria</taxon>
        <taxon>Bacillati</taxon>
        <taxon>Bacillota</taxon>
        <taxon>Bacilli</taxon>
        <taxon>Lactobacillales</taxon>
        <taxon>Lactobacillaceae</taxon>
        <taxon>Lactobacillus</taxon>
    </lineage>
</organism>
<dbReference type="STRING" id="81857.IV38_GL001013"/>
<evidence type="ECO:0000313" key="3">
    <source>
        <dbReference type="Proteomes" id="UP000051645"/>
    </source>
</evidence>
<dbReference type="EMBL" id="JQAT01000002">
    <property type="protein sequence ID" value="KRN28808.1"/>
    <property type="molecule type" value="Genomic_DNA"/>
</dbReference>
<reference evidence="3 4" key="1">
    <citation type="journal article" date="2015" name="Genome Announc.">
        <title>Expanding the biotechnology potential of lactobacilli through comparative genomics of 213 strains and associated genera.</title>
        <authorList>
            <person name="Sun Z."/>
            <person name="Harris H.M."/>
            <person name="McCann A."/>
            <person name="Guo C."/>
            <person name="Argimon S."/>
            <person name="Zhang W."/>
            <person name="Yang X."/>
            <person name="Jeffery I.B."/>
            <person name="Cooney J.C."/>
            <person name="Kagawa T.F."/>
            <person name="Liu W."/>
            <person name="Song Y."/>
            <person name="Salvetti E."/>
            <person name="Wrobel A."/>
            <person name="Rasinkangas P."/>
            <person name="Parkhill J."/>
            <person name="Rea M.C."/>
            <person name="O'Sullivan O."/>
            <person name="Ritari J."/>
            <person name="Douillard F.P."/>
            <person name="Paul Ross R."/>
            <person name="Yang R."/>
            <person name="Briner A.E."/>
            <person name="Felis G.E."/>
            <person name="de Vos W.M."/>
            <person name="Barrangou R."/>
            <person name="Klaenhammer T.R."/>
            <person name="Caufield P.W."/>
            <person name="Cui Y."/>
            <person name="Zhang H."/>
            <person name="O'Toole P.W."/>
        </authorList>
    </citation>
    <scope>NUCLEOTIDE SEQUENCE [LARGE SCALE GENOMIC DNA]</scope>
    <source>
        <strain evidence="1 4">ATCC BAA-66</strain>
        <strain evidence="2 3">DSM 13344</strain>
    </source>
</reference>
<evidence type="ECO:0000313" key="4">
    <source>
        <dbReference type="Proteomes" id="UP000051751"/>
    </source>
</evidence>
<protein>
    <submittedName>
        <fullName evidence="2">Uncharacterized protein</fullName>
    </submittedName>
</protein>
<name>A0A0R2FXU9_9LACO</name>
<proteinExistence type="predicted"/>
<dbReference type="Proteomes" id="UP000051645">
    <property type="component" value="Unassembled WGS sequence"/>
</dbReference>
<gene>
    <name evidence="1" type="ORF">IV38_GL001013</name>
    <name evidence="2" type="ORF">IV40_GL000840</name>
</gene>